<proteinExistence type="predicted"/>
<evidence type="ECO:0000313" key="1">
    <source>
        <dbReference type="EMBL" id="CAK0859637.1"/>
    </source>
</evidence>
<gene>
    <name evidence="1" type="ORF">PCOR1329_LOCUS48950</name>
</gene>
<dbReference type="Proteomes" id="UP001189429">
    <property type="component" value="Unassembled WGS sequence"/>
</dbReference>
<evidence type="ECO:0000313" key="2">
    <source>
        <dbReference type="Proteomes" id="UP001189429"/>
    </source>
</evidence>
<name>A0ABN9UJ54_9DINO</name>
<protein>
    <submittedName>
        <fullName evidence="1">Uncharacterized protein</fullName>
    </submittedName>
</protein>
<feature type="non-terminal residue" evidence="1">
    <location>
        <position position="111"/>
    </location>
</feature>
<keyword evidence="2" id="KW-1185">Reference proteome</keyword>
<comment type="caution">
    <text evidence="1">The sequence shown here is derived from an EMBL/GenBank/DDBJ whole genome shotgun (WGS) entry which is preliminary data.</text>
</comment>
<dbReference type="EMBL" id="CAUYUJ010015922">
    <property type="protein sequence ID" value="CAK0859637.1"/>
    <property type="molecule type" value="Genomic_DNA"/>
</dbReference>
<reference evidence="1" key="1">
    <citation type="submission" date="2023-10" db="EMBL/GenBank/DDBJ databases">
        <authorList>
            <person name="Chen Y."/>
            <person name="Shah S."/>
            <person name="Dougan E. K."/>
            <person name="Thang M."/>
            <person name="Chan C."/>
        </authorList>
    </citation>
    <scope>NUCLEOTIDE SEQUENCE [LARGE SCALE GENOMIC DNA]</scope>
</reference>
<organism evidence="1 2">
    <name type="scientific">Prorocentrum cordatum</name>
    <dbReference type="NCBI Taxonomy" id="2364126"/>
    <lineage>
        <taxon>Eukaryota</taxon>
        <taxon>Sar</taxon>
        <taxon>Alveolata</taxon>
        <taxon>Dinophyceae</taxon>
        <taxon>Prorocentrales</taxon>
        <taxon>Prorocentraceae</taxon>
        <taxon>Prorocentrum</taxon>
    </lineage>
</organism>
<accession>A0ABN9UJ54</accession>
<feature type="non-terminal residue" evidence="1">
    <location>
        <position position="1"/>
    </location>
</feature>
<sequence>VDAEALAFWSKASTAALSAGTLAAAVGLGACAPPTQGLAEAAPGELLAVAGFAVWDGAVVKGLGSLWLVGAYQAVTPSEAEVALATSPLWSLLRAVLLLGEPAGPETAVGA</sequence>